<evidence type="ECO:0000313" key="1">
    <source>
        <dbReference type="EMBL" id="HEA22970.1"/>
    </source>
</evidence>
<gene>
    <name evidence="1" type="ORF">ENH87_18915</name>
</gene>
<reference evidence="1" key="1">
    <citation type="journal article" date="2020" name="mSystems">
        <title>Genome- and Community-Level Interaction Insights into Carbon Utilization and Element Cycling Functions of Hydrothermarchaeota in Hydrothermal Sediment.</title>
        <authorList>
            <person name="Zhou Z."/>
            <person name="Liu Y."/>
            <person name="Xu W."/>
            <person name="Pan J."/>
            <person name="Luo Z.H."/>
            <person name="Li M."/>
        </authorList>
    </citation>
    <scope>NUCLEOTIDE SEQUENCE [LARGE SCALE GENOMIC DNA]</scope>
    <source>
        <strain evidence="1">HyVt-345</strain>
    </source>
</reference>
<dbReference type="Proteomes" id="UP000886191">
    <property type="component" value="Unassembled WGS sequence"/>
</dbReference>
<dbReference type="AlphaFoldDB" id="A0A831QQT8"/>
<protein>
    <submittedName>
        <fullName evidence="1">Uncharacterized protein</fullName>
    </submittedName>
</protein>
<accession>A0A831QQT8</accession>
<dbReference type="EMBL" id="DRGL01000069">
    <property type="protein sequence ID" value="HEA22970.1"/>
    <property type="molecule type" value="Genomic_DNA"/>
</dbReference>
<name>A0A831QQT8_9FLAO</name>
<comment type="caution">
    <text evidence="1">The sequence shown here is derived from an EMBL/GenBank/DDBJ whole genome shotgun (WGS) entry which is preliminary data.</text>
</comment>
<sequence length="109" mass="11504">MAYDGYSNVHLSVEDLGTLVAQGDIGQNELTGESVDYNLGAVSDASIFGSAKFAERVNGETLFTIALEGTTVGNAHACPYSHGISCRCSGSHYHFVARSNRLTGMLAKT</sequence>
<organism evidence="1">
    <name type="scientific">Pricia antarctica</name>
    <dbReference type="NCBI Taxonomy" id="641691"/>
    <lineage>
        <taxon>Bacteria</taxon>
        <taxon>Pseudomonadati</taxon>
        <taxon>Bacteroidota</taxon>
        <taxon>Flavobacteriia</taxon>
        <taxon>Flavobacteriales</taxon>
        <taxon>Flavobacteriaceae</taxon>
        <taxon>Pricia</taxon>
    </lineage>
</organism>
<proteinExistence type="predicted"/>